<evidence type="ECO:0000313" key="1">
    <source>
        <dbReference type="EMBL" id="GLY67578.1"/>
    </source>
</evidence>
<keyword evidence="2" id="KW-1185">Reference proteome</keyword>
<evidence type="ECO:0000313" key="2">
    <source>
        <dbReference type="Proteomes" id="UP001165136"/>
    </source>
</evidence>
<dbReference type="AlphaFoldDB" id="A0A9W6R1H7"/>
<dbReference type="EMBL" id="BSTI01000008">
    <property type="protein sequence ID" value="GLY67578.1"/>
    <property type="molecule type" value="Genomic_DNA"/>
</dbReference>
<accession>A0A9W6R1H7</accession>
<proteinExistence type="predicted"/>
<organism evidence="1 2">
    <name type="scientific">Amycolatopsis taiwanensis</name>
    <dbReference type="NCBI Taxonomy" id="342230"/>
    <lineage>
        <taxon>Bacteria</taxon>
        <taxon>Bacillati</taxon>
        <taxon>Actinomycetota</taxon>
        <taxon>Actinomycetes</taxon>
        <taxon>Pseudonocardiales</taxon>
        <taxon>Pseudonocardiaceae</taxon>
        <taxon>Amycolatopsis</taxon>
    </lineage>
</organism>
<protein>
    <recommendedName>
        <fullName evidence="3">Cyclase</fullName>
    </recommendedName>
</protein>
<gene>
    <name evidence="1" type="ORF">Atai01_41970</name>
</gene>
<name>A0A9W6R1H7_9PSEU</name>
<reference evidence="1" key="1">
    <citation type="submission" date="2023-03" db="EMBL/GenBank/DDBJ databases">
        <title>Amycolatopsis taiwanensis NBRC 103393.</title>
        <authorList>
            <person name="Ichikawa N."/>
            <person name="Sato H."/>
            <person name="Tonouchi N."/>
        </authorList>
    </citation>
    <scope>NUCLEOTIDE SEQUENCE</scope>
    <source>
        <strain evidence="1">NBRC 103393</strain>
    </source>
</reference>
<dbReference type="Proteomes" id="UP001165136">
    <property type="component" value="Unassembled WGS sequence"/>
</dbReference>
<evidence type="ECO:0008006" key="3">
    <source>
        <dbReference type="Google" id="ProtNLM"/>
    </source>
</evidence>
<comment type="caution">
    <text evidence="1">The sequence shown here is derived from an EMBL/GenBank/DDBJ whole genome shotgun (WGS) entry which is preliminary data.</text>
</comment>
<sequence>MGVMLVKQRVVDIARWAHWFWDPKLDAARREHGLVVTGTYRAVDEPHTVVVVMDMASADSARAYEASATLAEARERCGAVGFPDGVWIAPTVIENPHRRPGSEGSEG</sequence>